<name>A0A2L2X6R9_9FIRM</name>
<feature type="transmembrane region" description="Helical" evidence="7">
    <location>
        <begin position="342"/>
        <end position="361"/>
    </location>
</feature>
<comment type="similarity">
    <text evidence="2">Belongs to the UPF0718 family.</text>
</comment>
<feature type="transmembrane region" description="Helical" evidence="7">
    <location>
        <begin position="147"/>
        <end position="171"/>
    </location>
</feature>
<dbReference type="Proteomes" id="UP000239549">
    <property type="component" value="Unassembled WGS sequence"/>
</dbReference>
<dbReference type="GO" id="GO:0005886">
    <property type="term" value="C:plasma membrane"/>
    <property type="evidence" value="ECO:0007669"/>
    <property type="project" value="UniProtKB-SubCell"/>
</dbReference>
<feature type="transmembrane region" description="Helical" evidence="7">
    <location>
        <begin position="115"/>
        <end position="135"/>
    </location>
</feature>
<protein>
    <submittedName>
        <fullName evidence="8">Membrane protein, putative</fullName>
    </submittedName>
</protein>
<dbReference type="PANTHER" id="PTHR34184:SF4">
    <property type="entry name" value="UPF0718 PROTEIN YCGR"/>
    <property type="match status" value="1"/>
</dbReference>
<feature type="transmembrane region" description="Helical" evidence="7">
    <location>
        <begin position="28"/>
        <end position="45"/>
    </location>
</feature>
<keyword evidence="9" id="KW-1185">Reference proteome</keyword>
<evidence type="ECO:0000256" key="6">
    <source>
        <dbReference type="ARBA" id="ARBA00023136"/>
    </source>
</evidence>
<comment type="subcellular location">
    <subcellularLocation>
        <location evidence="1">Cell membrane</location>
        <topology evidence="1">Multi-pass membrane protein</topology>
    </subcellularLocation>
</comment>
<keyword evidence="4 7" id="KW-0812">Transmembrane</keyword>
<dbReference type="AlphaFoldDB" id="A0A2L2X6R9"/>
<keyword evidence="3" id="KW-1003">Cell membrane</keyword>
<accession>A0A2L2X6R9</accession>
<feature type="transmembrane region" description="Helical" evidence="7">
    <location>
        <begin position="178"/>
        <end position="200"/>
    </location>
</feature>
<dbReference type="EMBL" id="BFAV01000003">
    <property type="protein sequence ID" value="GBF31845.1"/>
    <property type="molecule type" value="Genomic_DNA"/>
</dbReference>
<sequence length="365" mass="39713">MIKLIGQAVAAAGERNELRIIIKSSTKIIYIAFALSCLYLMWHLLKLAELKGLSEYIKQSVSSAGILNFKTVFLSIIIEALPFIIIGVFVSAIIQNFVSEETIGRVLPKSRLFSILIASLLGIIFPVCECGIVPVARRLVQKGVPLYSAITFMLAAPVINPVVASSTAIAFTVRPDIVWFRLGFSFIVACLTGLILSFLFHGRELKAGADMHGHGCGCGCSHHQEYSPGTFSGKIRGTFQDACDEFFEMGKYLMLGAFLAATAQSFISQDLLTGIGKESFSSILTMMSFAFGLSVCSSADAFIAASFINLFSSGSLLAFMVFGPMIDLKNILMLLNAFKLRFVVILTVIVTLLIICGAYMINLWQ</sequence>
<feature type="transmembrane region" description="Helical" evidence="7">
    <location>
        <begin position="301"/>
        <end position="322"/>
    </location>
</feature>
<keyword evidence="5 7" id="KW-1133">Transmembrane helix</keyword>
<gene>
    <name evidence="8" type="ORF">DCCM_0029</name>
</gene>
<reference evidence="9" key="1">
    <citation type="submission" date="2018-02" db="EMBL/GenBank/DDBJ databases">
        <title>Genome sequence of Desulfocucumis palustris strain NAW-5.</title>
        <authorList>
            <person name="Watanabe M."/>
            <person name="Kojima H."/>
            <person name="Fukui M."/>
        </authorList>
    </citation>
    <scope>NUCLEOTIDE SEQUENCE [LARGE SCALE GENOMIC DNA]</scope>
    <source>
        <strain evidence="9">NAW-5</strain>
    </source>
</reference>
<evidence type="ECO:0000256" key="1">
    <source>
        <dbReference type="ARBA" id="ARBA00004651"/>
    </source>
</evidence>
<feature type="transmembrane region" description="Helical" evidence="7">
    <location>
        <begin position="72"/>
        <end position="94"/>
    </location>
</feature>
<dbReference type="Pfam" id="PF03773">
    <property type="entry name" value="ArsP_1"/>
    <property type="match status" value="1"/>
</dbReference>
<dbReference type="PANTHER" id="PTHR34184">
    <property type="entry name" value="UPF0718 PROTEIN YCGR"/>
    <property type="match status" value="1"/>
</dbReference>
<evidence type="ECO:0000256" key="2">
    <source>
        <dbReference type="ARBA" id="ARBA00006386"/>
    </source>
</evidence>
<dbReference type="InterPro" id="IPR052923">
    <property type="entry name" value="UPF0718"/>
</dbReference>
<evidence type="ECO:0000256" key="7">
    <source>
        <dbReference type="SAM" id="Phobius"/>
    </source>
</evidence>
<organism evidence="8 9">
    <name type="scientific">Desulfocucumis palustris</name>
    <dbReference type="NCBI Taxonomy" id="1898651"/>
    <lineage>
        <taxon>Bacteria</taxon>
        <taxon>Bacillati</taxon>
        <taxon>Bacillota</taxon>
        <taxon>Clostridia</taxon>
        <taxon>Eubacteriales</taxon>
        <taxon>Desulfocucumaceae</taxon>
        <taxon>Desulfocucumis</taxon>
    </lineage>
</organism>
<dbReference type="InterPro" id="IPR005524">
    <property type="entry name" value="DUF318"/>
</dbReference>
<proteinExistence type="inferred from homology"/>
<evidence type="ECO:0000256" key="4">
    <source>
        <dbReference type="ARBA" id="ARBA00022692"/>
    </source>
</evidence>
<evidence type="ECO:0000256" key="5">
    <source>
        <dbReference type="ARBA" id="ARBA00022989"/>
    </source>
</evidence>
<keyword evidence="6 7" id="KW-0472">Membrane</keyword>
<evidence type="ECO:0000313" key="8">
    <source>
        <dbReference type="EMBL" id="GBF31845.1"/>
    </source>
</evidence>
<comment type="caution">
    <text evidence="8">The sequence shown here is derived from an EMBL/GenBank/DDBJ whole genome shotgun (WGS) entry which is preliminary data.</text>
</comment>
<evidence type="ECO:0000313" key="9">
    <source>
        <dbReference type="Proteomes" id="UP000239549"/>
    </source>
</evidence>
<evidence type="ECO:0000256" key="3">
    <source>
        <dbReference type="ARBA" id="ARBA00022475"/>
    </source>
</evidence>
<dbReference type="RefSeq" id="WP_231702577.1">
    <property type="nucleotide sequence ID" value="NZ_BFAV01000003.1"/>
</dbReference>